<dbReference type="EC" id="2.1.1.-" evidence="5"/>
<dbReference type="CDD" id="cd02440">
    <property type="entry name" value="AdoMet_MTases"/>
    <property type="match status" value="1"/>
</dbReference>
<keyword evidence="3 5" id="KW-0808">Transferase</keyword>
<dbReference type="PROSITE" id="PS51560">
    <property type="entry name" value="SAM_MT_NNT1"/>
    <property type="match status" value="1"/>
</dbReference>
<evidence type="ECO:0000256" key="2">
    <source>
        <dbReference type="ARBA" id="ARBA00022603"/>
    </source>
</evidence>
<dbReference type="GO" id="GO:0016279">
    <property type="term" value="F:protein-lysine N-methyltransferase activity"/>
    <property type="evidence" value="ECO:0007669"/>
    <property type="project" value="UniProtKB-UniRule"/>
</dbReference>
<evidence type="ECO:0000256" key="3">
    <source>
        <dbReference type="ARBA" id="ARBA00022679"/>
    </source>
</evidence>
<keyword evidence="7" id="KW-1185">Reference proteome</keyword>
<evidence type="ECO:0000313" key="7">
    <source>
        <dbReference type="Proteomes" id="UP000250266"/>
    </source>
</evidence>
<dbReference type="Proteomes" id="UP000250266">
    <property type="component" value="Unassembled WGS sequence"/>
</dbReference>
<dbReference type="GO" id="GO:0005737">
    <property type="term" value="C:cytoplasm"/>
    <property type="evidence" value="ECO:0007669"/>
    <property type="project" value="UniProtKB-SubCell"/>
</dbReference>
<dbReference type="HAMAP" id="MF_03223">
    <property type="entry name" value="Methyltr_EFM7"/>
    <property type="match status" value="1"/>
</dbReference>
<evidence type="ECO:0000313" key="6">
    <source>
        <dbReference type="EMBL" id="OCK77194.1"/>
    </source>
</evidence>
<organism evidence="6 7">
    <name type="scientific">Lepidopterella palustris CBS 459.81</name>
    <dbReference type="NCBI Taxonomy" id="1314670"/>
    <lineage>
        <taxon>Eukaryota</taxon>
        <taxon>Fungi</taxon>
        <taxon>Dikarya</taxon>
        <taxon>Ascomycota</taxon>
        <taxon>Pezizomycotina</taxon>
        <taxon>Dothideomycetes</taxon>
        <taxon>Pleosporomycetidae</taxon>
        <taxon>Mytilinidiales</taxon>
        <taxon>Argynnaceae</taxon>
        <taxon>Lepidopterella</taxon>
    </lineage>
</organism>
<sequence>MTSSEPEDDTVDIFEEPADFYQPEKNATYATHSLISGEELQVRLVGHSPLWGHLLWNAGRTLSTYLEEHAGSLIKDKTVLELGAGSGLPSLVCAINGAAQVVVTDYPDAELVENLQYNISHCSLLPSDGNIEVEGYLWGAPIEKLAVHLSKANSFKGFDVVILADLLFNHSEHGKLVKTVQETMKQSPASKSLVFFTPYRPWLLQKDLAFFDLARGGGFNVNKIFERVMEKAMFEEDPGDELLRRTVYGFELTWAKVD</sequence>
<dbReference type="Gene3D" id="3.40.50.150">
    <property type="entry name" value="Vaccinia Virus protein VP39"/>
    <property type="match status" value="1"/>
</dbReference>
<name>A0A8E2JCP6_9PEZI</name>
<dbReference type="EMBL" id="KV745147">
    <property type="protein sequence ID" value="OCK77194.1"/>
    <property type="molecule type" value="Genomic_DNA"/>
</dbReference>
<dbReference type="GO" id="GO:0032259">
    <property type="term" value="P:methylation"/>
    <property type="evidence" value="ECO:0007669"/>
    <property type="project" value="UniProtKB-KW"/>
</dbReference>
<accession>A0A8E2JCP6</accession>
<keyword evidence="4 5" id="KW-0949">S-adenosyl-L-methionine</keyword>
<protein>
    <recommendedName>
        <fullName evidence="5">Protein N-terminal and lysine N-methyltransferase EFM7</fullName>
        <ecNumber evidence="5">2.1.1.-</ecNumber>
    </recommendedName>
    <alternativeName>
        <fullName evidence="5">Elongation factor methyltransferase 7</fullName>
    </alternativeName>
</protein>
<evidence type="ECO:0000256" key="4">
    <source>
        <dbReference type="ARBA" id="ARBA00022691"/>
    </source>
</evidence>
<feature type="binding site" evidence="5">
    <location>
        <position position="56"/>
    </location>
    <ligand>
        <name>S-adenosyl-L-methionine</name>
        <dbReference type="ChEBI" id="CHEBI:59789"/>
    </ligand>
</feature>
<dbReference type="InterPro" id="IPR029063">
    <property type="entry name" value="SAM-dependent_MTases_sf"/>
</dbReference>
<dbReference type="InterPro" id="IPR019410">
    <property type="entry name" value="Methyltransf_16"/>
</dbReference>
<dbReference type="SUPFAM" id="SSF53335">
    <property type="entry name" value="S-adenosyl-L-methionine-dependent methyltransferases"/>
    <property type="match status" value="1"/>
</dbReference>
<gene>
    <name evidence="5" type="primary">EFM7</name>
    <name evidence="6" type="ORF">K432DRAFT_407540</name>
</gene>
<evidence type="ECO:0000256" key="5">
    <source>
        <dbReference type="HAMAP-Rule" id="MF_03223"/>
    </source>
</evidence>
<dbReference type="PANTHER" id="PTHR14614:SF10">
    <property type="entry name" value="PROTEIN N-TERMINAL AND LYSINE N-METHYLTRANSFERASE EFM7"/>
    <property type="match status" value="1"/>
</dbReference>
<reference evidence="6 7" key="1">
    <citation type="journal article" date="2016" name="Nat. Commun.">
        <title>Ectomycorrhizal ecology is imprinted in the genome of the dominant symbiotic fungus Cenococcum geophilum.</title>
        <authorList>
            <consortium name="DOE Joint Genome Institute"/>
            <person name="Peter M."/>
            <person name="Kohler A."/>
            <person name="Ohm R.A."/>
            <person name="Kuo A."/>
            <person name="Krutzmann J."/>
            <person name="Morin E."/>
            <person name="Arend M."/>
            <person name="Barry K.W."/>
            <person name="Binder M."/>
            <person name="Choi C."/>
            <person name="Clum A."/>
            <person name="Copeland A."/>
            <person name="Grisel N."/>
            <person name="Haridas S."/>
            <person name="Kipfer T."/>
            <person name="LaButti K."/>
            <person name="Lindquist E."/>
            <person name="Lipzen A."/>
            <person name="Maire R."/>
            <person name="Meier B."/>
            <person name="Mihaltcheva S."/>
            <person name="Molinier V."/>
            <person name="Murat C."/>
            <person name="Poggeler S."/>
            <person name="Quandt C.A."/>
            <person name="Sperisen C."/>
            <person name="Tritt A."/>
            <person name="Tisserant E."/>
            <person name="Crous P.W."/>
            <person name="Henrissat B."/>
            <person name="Nehls U."/>
            <person name="Egli S."/>
            <person name="Spatafora J.W."/>
            <person name="Grigoriev I.V."/>
            <person name="Martin F.M."/>
        </authorList>
    </citation>
    <scope>NUCLEOTIDE SEQUENCE [LARGE SCALE GENOMIC DNA]</scope>
    <source>
        <strain evidence="6 7">CBS 459.81</strain>
    </source>
</reference>
<dbReference type="Pfam" id="PF10294">
    <property type="entry name" value="Methyltransf_16"/>
    <property type="match status" value="1"/>
</dbReference>
<feature type="binding site" evidence="5">
    <location>
        <begin position="83"/>
        <end position="85"/>
    </location>
    <ligand>
        <name>S-adenosyl-L-methionine</name>
        <dbReference type="ChEBI" id="CHEBI:59789"/>
    </ligand>
</feature>
<evidence type="ECO:0000256" key="1">
    <source>
        <dbReference type="ARBA" id="ARBA00022490"/>
    </source>
</evidence>
<dbReference type="OrthoDB" id="46564at2759"/>
<dbReference type="AlphaFoldDB" id="A0A8E2JCP6"/>
<feature type="binding site" evidence="5">
    <location>
        <position position="138"/>
    </location>
    <ligand>
        <name>S-adenosyl-L-methionine</name>
        <dbReference type="ChEBI" id="CHEBI:59789"/>
    </ligand>
</feature>
<comment type="function">
    <text evidence="5">S-adenosyl-L-methionine-dependent protein methyltransferase that trimethylates the N-terminal glycine 'Gly-2' of elongation factor 1-alpha, before also catalyzing the mono- and dimethylation of 'Lys-3'.</text>
</comment>
<feature type="binding site" evidence="5">
    <location>
        <position position="164"/>
    </location>
    <ligand>
        <name>S-adenosyl-L-methionine</name>
        <dbReference type="ChEBI" id="CHEBI:59789"/>
    </ligand>
</feature>
<dbReference type="GO" id="GO:0071885">
    <property type="term" value="F:N-terminal protein N-methyltransferase activity"/>
    <property type="evidence" value="ECO:0007669"/>
    <property type="project" value="UniProtKB-UniRule"/>
</dbReference>
<dbReference type="InterPro" id="IPR025784">
    <property type="entry name" value="EFM7"/>
</dbReference>
<proteinExistence type="inferred from homology"/>
<feature type="binding site" evidence="5">
    <location>
        <position position="105"/>
    </location>
    <ligand>
        <name>S-adenosyl-L-methionine</name>
        <dbReference type="ChEBI" id="CHEBI:59789"/>
    </ligand>
</feature>
<comment type="subcellular location">
    <subcellularLocation>
        <location evidence="5">Cytoplasm</location>
    </subcellularLocation>
</comment>
<comment type="similarity">
    <text evidence="5">Belongs to the class I-like SAM-binding methyltransferase superfamily. EFM7 family.</text>
</comment>
<keyword evidence="1 5" id="KW-0963">Cytoplasm</keyword>
<keyword evidence="2 5" id="KW-0489">Methyltransferase</keyword>
<dbReference type="PANTHER" id="PTHR14614">
    <property type="entry name" value="HEPATOCELLULAR CARCINOMA-ASSOCIATED ANTIGEN"/>
    <property type="match status" value="1"/>
</dbReference>